<evidence type="ECO:0000313" key="6">
    <source>
        <dbReference type="EMBL" id="MDQ0226525.1"/>
    </source>
</evidence>
<dbReference type="Proteomes" id="UP001232245">
    <property type="component" value="Unassembled WGS sequence"/>
</dbReference>
<dbReference type="InterPro" id="IPR003439">
    <property type="entry name" value="ABC_transporter-like_ATP-bd"/>
</dbReference>
<evidence type="ECO:0000256" key="2">
    <source>
        <dbReference type="ARBA" id="ARBA00022448"/>
    </source>
</evidence>
<dbReference type="CDD" id="cd03264">
    <property type="entry name" value="ABC_drug_resistance_like"/>
    <property type="match status" value="1"/>
</dbReference>
<accession>A0ABT9Z2P7</accession>
<dbReference type="InterPro" id="IPR017871">
    <property type="entry name" value="ABC_transporter-like_CS"/>
</dbReference>
<dbReference type="EMBL" id="JAUSTZ010000005">
    <property type="protein sequence ID" value="MDQ0226525.1"/>
    <property type="molecule type" value="Genomic_DNA"/>
</dbReference>
<dbReference type="InterPro" id="IPR027417">
    <property type="entry name" value="P-loop_NTPase"/>
</dbReference>
<proteinExistence type="inferred from homology"/>
<keyword evidence="4 6" id="KW-0067">ATP-binding</keyword>
<evidence type="ECO:0000259" key="5">
    <source>
        <dbReference type="PROSITE" id="PS50893"/>
    </source>
</evidence>
<dbReference type="Pfam" id="PF00005">
    <property type="entry name" value="ABC_tran"/>
    <property type="match status" value="1"/>
</dbReference>
<keyword evidence="2" id="KW-0813">Transport</keyword>
<keyword evidence="3" id="KW-0547">Nucleotide-binding</keyword>
<feature type="domain" description="ABC transporter" evidence="5">
    <location>
        <begin position="4"/>
        <end position="230"/>
    </location>
</feature>
<dbReference type="SMART" id="SM00382">
    <property type="entry name" value="AAA"/>
    <property type="match status" value="1"/>
</dbReference>
<keyword evidence="7" id="KW-1185">Reference proteome</keyword>
<evidence type="ECO:0000313" key="7">
    <source>
        <dbReference type="Proteomes" id="UP001232245"/>
    </source>
</evidence>
<dbReference type="GO" id="GO:0005524">
    <property type="term" value="F:ATP binding"/>
    <property type="evidence" value="ECO:0007669"/>
    <property type="project" value="UniProtKB-KW"/>
</dbReference>
<evidence type="ECO:0000256" key="1">
    <source>
        <dbReference type="ARBA" id="ARBA00005417"/>
    </source>
</evidence>
<protein>
    <submittedName>
        <fullName evidence="6">ABC-2 type transport system ATP-binding protein</fullName>
    </submittedName>
</protein>
<evidence type="ECO:0000256" key="4">
    <source>
        <dbReference type="ARBA" id="ARBA00022840"/>
    </source>
</evidence>
<dbReference type="PROSITE" id="PS00211">
    <property type="entry name" value="ABC_TRANSPORTER_1"/>
    <property type="match status" value="1"/>
</dbReference>
<dbReference type="InterPro" id="IPR003593">
    <property type="entry name" value="AAA+_ATPase"/>
</dbReference>
<dbReference type="SUPFAM" id="SSF52540">
    <property type="entry name" value="P-loop containing nucleoside triphosphate hydrolases"/>
    <property type="match status" value="1"/>
</dbReference>
<dbReference type="PROSITE" id="PS50893">
    <property type="entry name" value="ABC_TRANSPORTER_2"/>
    <property type="match status" value="1"/>
</dbReference>
<gene>
    <name evidence="6" type="ORF">J2S02_002870</name>
</gene>
<reference evidence="6 7" key="1">
    <citation type="submission" date="2023-07" db="EMBL/GenBank/DDBJ databases">
        <title>Genomic Encyclopedia of Type Strains, Phase IV (KMG-IV): sequencing the most valuable type-strain genomes for metagenomic binning, comparative biology and taxonomic classification.</title>
        <authorList>
            <person name="Goeker M."/>
        </authorList>
    </citation>
    <scope>NUCLEOTIDE SEQUENCE [LARGE SCALE GENOMIC DNA]</scope>
    <source>
        <strain evidence="6 7">DSM 17723</strain>
    </source>
</reference>
<name>A0ABT9Z2P7_9BACI</name>
<comment type="caution">
    <text evidence="6">The sequence shown here is derived from an EMBL/GenBank/DDBJ whole genome shotgun (WGS) entry which is preliminary data.</text>
</comment>
<dbReference type="PANTHER" id="PTHR43335">
    <property type="entry name" value="ABC TRANSPORTER, ATP-BINDING PROTEIN"/>
    <property type="match status" value="1"/>
</dbReference>
<dbReference type="Gene3D" id="3.40.50.300">
    <property type="entry name" value="P-loop containing nucleotide triphosphate hydrolases"/>
    <property type="match status" value="1"/>
</dbReference>
<dbReference type="RefSeq" id="WP_174881663.1">
    <property type="nucleotide sequence ID" value="NZ_CADEPK010000400.1"/>
</dbReference>
<dbReference type="PANTHER" id="PTHR43335:SF2">
    <property type="entry name" value="ABC TRANSPORTER, ATP-BINDING PROTEIN"/>
    <property type="match status" value="1"/>
</dbReference>
<evidence type="ECO:0000256" key="3">
    <source>
        <dbReference type="ARBA" id="ARBA00022741"/>
    </source>
</evidence>
<sequence>MDPIILSNIDKSIKGKEILQNVNIKINGSVGLLGPNGAGKTTLMRILTTLIEPSSGSIRSGKLDWKNKMEVRPHIGYLPQHFSMYKNMTILDCLNHLALLKGIDKRNRNEMIQSTLNEVNLLNVKSKKIKQLSGGMLRRVGIAQALLGNPQLLVVDEPTVGLDIEERVRFRRLLRKLGKNRNIVISTHIVEDIETTCDKVCILKNGKVIKFGTKSELLSLVKGKVAERVYPIDQVDYDSLKIISTKESSEEYIVRYFITQDDDNYVVEPTLEDAYLYFTQEEDYV</sequence>
<comment type="similarity">
    <text evidence="1">Belongs to the ABC transporter superfamily.</text>
</comment>
<organism evidence="6 7">
    <name type="scientific">Metabacillus niabensis</name>
    <dbReference type="NCBI Taxonomy" id="324854"/>
    <lineage>
        <taxon>Bacteria</taxon>
        <taxon>Bacillati</taxon>
        <taxon>Bacillota</taxon>
        <taxon>Bacilli</taxon>
        <taxon>Bacillales</taxon>
        <taxon>Bacillaceae</taxon>
        <taxon>Metabacillus</taxon>
    </lineage>
</organism>